<keyword evidence="1" id="KW-0805">Transcription regulation</keyword>
<dbReference type="Gene3D" id="3.40.50.2300">
    <property type="match status" value="2"/>
</dbReference>
<evidence type="ECO:0000313" key="5">
    <source>
        <dbReference type="EMBL" id="MDF9276217.1"/>
    </source>
</evidence>
<dbReference type="PANTHER" id="PTHR30146:SF109">
    <property type="entry name" value="HTH-TYPE TRANSCRIPTIONAL REGULATOR GALS"/>
    <property type="match status" value="1"/>
</dbReference>
<dbReference type="Proteomes" id="UP001220456">
    <property type="component" value="Unassembled WGS sequence"/>
</dbReference>
<keyword evidence="6" id="KW-1185">Reference proteome</keyword>
<gene>
    <name evidence="5" type="ORF">P4U43_00245</name>
</gene>
<dbReference type="Pfam" id="PF00356">
    <property type="entry name" value="LacI"/>
    <property type="match status" value="1"/>
</dbReference>
<name>A0ABT6CPZ5_9MICC</name>
<dbReference type="InterPro" id="IPR028082">
    <property type="entry name" value="Peripla_BP_I"/>
</dbReference>
<evidence type="ECO:0000256" key="2">
    <source>
        <dbReference type="ARBA" id="ARBA00023125"/>
    </source>
</evidence>
<protein>
    <submittedName>
        <fullName evidence="5">LacI family DNA-binding transcriptional regulator</fullName>
    </submittedName>
</protein>
<dbReference type="CDD" id="cd06267">
    <property type="entry name" value="PBP1_LacI_sugar_binding-like"/>
    <property type="match status" value="1"/>
</dbReference>
<evidence type="ECO:0000259" key="4">
    <source>
        <dbReference type="PROSITE" id="PS50932"/>
    </source>
</evidence>
<dbReference type="InterPro" id="IPR046335">
    <property type="entry name" value="LacI/GalR-like_sensor"/>
</dbReference>
<sequence>MYNVSEKVNLVDIAGRAGVSLSTASRALNNAYGVSAATRTRVLAVAEELSYVVSPEASRLAGGSTGRVAVVVPHISRWFFGEMLAGLEEVLRSADLDLLLYNIDTLDHRRHFFERLPARRKVDAVVVLAFPVDEQERKRLELMGVAIVAAGGQSASYPFVCIDDHIAGRQAMDHLLFLGHRRIAMIAAETPLAPGWPKTNQRSAGYYSALEEAGIAPDESLVRTVDWGGEEGAKAMGGLLSLKDPPTAVYAHSDEVALGAIRTIRRAGLRIPEDISVIGIDDHPAGALADLTTVHQSVREQGAIAGRTVLAALKHEEFDPAIIVPTELIIRSTTAPPRRRGVL</sequence>
<feature type="domain" description="HTH lacI-type" evidence="4">
    <location>
        <begin position="8"/>
        <end position="62"/>
    </location>
</feature>
<dbReference type="Gene3D" id="1.10.260.40">
    <property type="entry name" value="lambda repressor-like DNA-binding domains"/>
    <property type="match status" value="1"/>
</dbReference>
<proteinExistence type="predicted"/>
<dbReference type="EMBL" id="JAROKN010000001">
    <property type="protein sequence ID" value="MDF9276217.1"/>
    <property type="molecule type" value="Genomic_DNA"/>
</dbReference>
<dbReference type="PROSITE" id="PS00356">
    <property type="entry name" value="HTH_LACI_1"/>
    <property type="match status" value="1"/>
</dbReference>
<evidence type="ECO:0000313" key="6">
    <source>
        <dbReference type="Proteomes" id="UP001220456"/>
    </source>
</evidence>
<evidence type="ECO:0000256" key="1">
    <source>
        <dbReference type="ARBA" id="ARBA00023015"/>
    </source>
</evidence>
<dbReference type="RefSeq" id="WP_277356924.1">
    <property type="nucleotide sequence ID" value="NZ_JAROKN010000001.1"/>
</dbReference>
<dbReference type="SUPFAM" id="SSF53822">
    <property type="entry name" value="Periplasmic binding protein-like I"/>
    <property type="match status" value="1"/>
</dbReference>
<evidence type="ECO:0000256" key="3">
    <source>
        <dbReference type="ARBA" id="ARBA00023163"/>
    </source>
</evidence>
<comment type="caution">
    <text evidence="5">The sequence shown here is derived from an EMBL/GenBank/DDBJ whole genome shotgun (WGS) entry which is preliminary data.</text>
</comment>
<dbReference type="InterPro" id="IPR010982">
    <property type="entry name" value="Lambda_DNA-bd_dom_sf"/>
</dbReference>
<keyword evidence="3" id="KW-0804">Transcription</keyword>
<dbReference type="CDD" id="cd01392">
    <property type="entry name" value="HTH_LacI"/>
    <property type="match status" value="1"/>
</dbReference>
<reference evidence="5 6" key="1">
    <citation type="journal article" date="2023" name="Int. J. Syst. Evol. Microbiol.">
        <title>Arthrobacter vasquezii sp. nov., isolated from a soil sample from Union Glacier, Antarctica.</title>
        <authorList>
            <person name="Valenzuela-Ibaceta F."/>
            <person name="Carrasco V."/>
            <person name="Lagos-Moraga S."/>
            <person name="Dietz-Vargas C."/>
            <person name="Navarro C.A."/>
            <person name="Perez-Donoso J.M."/>
        </authorList>
    </citation>
    <scope>NUCLEOTIDE SEQUENCE [LARGE SCALE GENOMIC DNA]</scope>
    <source>
        <strain evidence="5 6">EH-1B-1</strain>
    </source>
</reference>
<dbReference type="PROSITE" id="PS50932">
    <property type="entry name" value="HTH_LACI_2"/>
    <property type="match status" value="1"/>
</dbReference>
<dbReference type="PANTHER" id="PTHR30146">
    <property type="entry name" value="LACI-RELATED TRANSCRIPTIONAL REPRESSOR"/>
    <property type="match status" value="1"/>
</dbReference>
<accession>A0ABT6CPZ5</accession>
<dbReference type="InterPro" id="IPR000843">
    <property type="entry name" value="HTH_LacI"/>
</dbReference>
<dbReference type="GO" id="GO:0003677">
    <property type="term" value="F:DNA binding"/>
    <property type="evidence" value="ECO:0007669"/>
    <property type="project" value="UniProtKB-KW"/>
</dbReference>
<dbReference type="SMART" id="SM00354">
    <property type="entry name" value="HTH_LACI"/>
    <property type="match status" value="1"/>
</dbReference>
<organism evidence="5 6">
    <name type="scientific">Arthrobacter vasquezii</name>
    <dbReference type="NCBI Taxonomy" id="2977629"/>
    <lineage>
        <taxon>Bacteria</taxon>
        <taxon>Bacillati</taxon>
        <taxon>Actinomycetota</taxon>
        <taxon>Actinomycetes</taxon>
        <taxon>Micrococcales</taxon>
        <taxon>Micrococcaceae</taxon>
        <taxon>Arthrobacter</taxon>
    </lineage>
</organism>
<keyword evidence="2 5" id="KW-0238">DNA-binding</keyword>
<dbReference type="SUPFAM" id="SSF47413">
    <property type="entry name" value="lambda repressor-like DNA-binding domains"/>
    <property type="match status" value="1"/>
</dbReference>
<dbReference type="Pfam" id="PF13377">
    <property type="entry name" value="Peripla_BP_3"/>
    <property type="match status" value="1"/>
</dbReference>